<name>A0A1M5AKN7_9BACL</name>
<evidence type="ECO:0000313" key="2">
    <source>
        <dbReference type="EMBL" id="SHF30716.1"/>
    </source>
</evidence>
<keyword evidence="1" id="KW-0812">Transmembrane</keyword>
<reference evidence="2 3" key="1">
    <citation type="submission" date="2016-11" db="EMBL/GenBank/DDBJ databases">
        <authorList>
            <person name="Jaros S."/>
            <person name="Januszkiewicz K."/>
            <person name="Wedrychowicz H."/>
        </authorList>
    </citation>
    <scope>NUCLEOTIDE SEQUENCE [LARGE SCALE GENOMIC DNA]</scope>
    <source>
        <strain evidence="2 3">DSM 44666</strain>
    </source>
</reference>
<gene>
    <name evidence="2" type="ORF">SAMN05444392_11463</name>
</gene>
<accession>A0A1M5AKN7</accession>
<proteinExistence type="predicted"/>
<dbReference type="STRING" id="112248.SAMN05444392_11463"/>
<evidence type="ECO:0000256" key="1">
    <source>
        <dbReference type="SAM" id="Phobius"/>
    </source>
</evidence>
<organism evidence="2 3">
    <name type="scientific">Seinonella peptonophila</name>
    <dbReference type="NCBI Taxonomy" id="112248"/>
    <lineage>
        <taxon>Bacteria</taxon>
        <taxon>Bacillati</taxon>
        <taxon>Bacillota</taxon>
        <taxon>Bacilli</taxon>
        <taxon>Bacillales</taxon>
        <taxon>Thermoactinomycetaceae</taxon>
        <taxon>Seinonella</taxon>
    </lineage>
</organism>
<evidence type="ECO:0000313" key="3">
    <source>
        <dbReference type="Proteomes" id="UP000184476"/>
    </source>
</evidence>
<keyword evidence="3" id="KW-1185">Reference proteome</keyword>
<sequence length="83" mass="9712">MQCSLNWRHPSFSITRIAETFTPRNDSVLYFVYTLKGATQLPFLFFRIMFQKMHVTHGAGQFAKVPRCDHLRVLYTSLALLFV</sequence>
<dbReference type="Proteomes" id="UP000184476">
    <property type="component" value="Unassembled WGS sequence"/>
</dbReference>
<feature type="transmembrane region" description="Helical" evidence="1">
    <location>
        <begin position="28"/>
        <end position="46"/>
    </location>
</feature>
<protein>
    <submittedName>
        <fullName evidence="2">Uncharacterized protein</fullName>
    </submittedName>
</protein>
<keyword evidence="1" id="KW-0472">Membrane</keyword>
<dbReference type="EMBL" id="FQVL01000014">
    <property type="protein sequence ID" value="SHF30716.1"/>
    <property type="molecule type" value="Genomic_DNA"/>
</dbReference>
<keyword evidence="1" id="KW-1133">Transmembrane helix</keyword>
<dbReference type="AlphaFoldDB" id="A0A1M5AKN7"/>